<keyword evidence="5" id="KW-1185">Reference proteome</keyword>
<name>A0AAW0G299_9APHY</name>
<dbReference type="AlphaFoldDB" id="A0AAW0G299"/>
<evidence type="ECO:0000256" key="2">
    <source>
        <dbReference type="SAM" id="MobiDB-lite"/>
    </source>
</evidence>
<dbReference type="InterPro" id="IPR007527">
    <property type="entry name" value="Znf_SWIM"/>
</dbReference>
<keyword evidence="1" id="KW-0479">Metal-binding</keyword>
<feature type="region of interest" description="Disordered" evidence="2">
    <location>
        <begin position="160"/>
        <end position="184"/>
    </location>
</feature>
<dbReference type="EMBL" id="JASBNA010000016">
    <property type="protein sequence ID" value="KAK7686512.1"/>
    <property type="molecule type" value="Genomic_DNA"/>
</dbReference>
<dbReference type="PROSITE" id="PS50966">
    <property type="entry name" value="ZF_SWIM"/>
    <property type="match status" value="1"/>
</dbReference>
<evidence type="ECO:0000313" key="4">
    <source>
        <dbReference type="EMBL" id="KAK7686512.1"/>
    </source>
</evidence>
<sequence length="1024" mass="116479">MRKTRSRPSLTQCHSPPISPPPPPLYHSLPRLHSAIISMSKSFHLAEDGLPAGVVDPLSWDNRRLDVTINLNHLYCSEEQRQAILQLPTSERWTQHCFSLTAEQQARANTMLRQHQLDAESLEMLESRWSVAWSNSWMRKGSNERVHRTLYQCVCGYDTNSRKKGKKKQERCDSEVKSKPSSASQCERRAPYDFTGCLVHADITHIGSHPPTILRIIGYFSHNNACVTSKLKRFPSIPLHPHVWEVALRQIRKGAGINAIQSENISLFESSAYKDQTAHTNNPLSANYRFLIRSGDFSRLYRRHNLETYGIDVSVRAEHNVDNWLNPNNKHFRKSIFDSVFHYAARTCEEDRFKVCIASSEMREAAWKYCHNKQLLLDGTFGLCTSRLLLWIAMGIDESGSGIPVALFLFSAPTGNRATHAGYNTSILAELLGTWHNWLGSCYDEPFKPYVAMTDTDLKERGALVLIWKDIILLLCKFHVRQCWTNKRKALRISAGGSHWKAMVRSRFLSLEEALLETTNHSNARDLITNERKECEKLQRMQDPEANTTGEAGICFLEYLMFQWMPIEIWCSWSRFGRENAATRLGIPTAKVLTTTNNLEALNGSLKRKYLDEWKRAGHRLRFDVLIYHLAKHILPHIYARRRTDLHYVQWRAQRFLFASGGDVIATQHGRGHPTKLRTWFTPDENRDLAAQRLFAGGNIKPIPSGRQYELWARCTSESHSDVSYWLTVHPTGSATCTCLDWMHRGGACKHLRAFRKVIEQWSRNGILEHPFLFASSQIEAEEVDVRNECWYASKYLLAITHSPSASNISSGLILDANRIRLDGDHTTRPPHMSVTAETHFLLPPTIPESEMPSLAQEAMLHSDCIRDEDIVSSHHELDPHSNNENLSPEAHASRLLPGSDNSRKRTFASQVSCNAAALSTQLQQQLHHDINTALPILHGILSNLDHPGDSIQLENSDSISEFRELLELLENSLASKLCLTPMGSSEETVLDLAIPSITPDSSRIVLPPSPEPRQKRKKSHKTM</sequence>
<gene>
    <name evidence="4" type="ORF">QCA50_010110</name>
</gene>
<feature type="compositionally biased region" description="Basic residues" evidence="2">
    <location>
        <begin position="1015"/>
        <end position="1024"/>
    </location>
</feature>
<keyword evidence="1" id="KW-0862">Zinc</keyword>
<protein>
    <recommendedName>
        <fullName evidence="3">SWIM-type domain-containing protein</fullName>
    </recommendedName>
</protein>
<feature type="region of interest" description="Disordered" evidence="2">
    <location>
        <begin position="1002"/>
        <end position="1024"/>
    </location>
</feature>
<reference evidence="4 5" key="1">
    <citation type="submission" date="2022-09" db="EMBL/GenBank/DDBJ databases">
        <authorList>
            <person name="Palmer J.M."/>
        </authorList>
    </citation>
    <scope>NUCLEOTIDE SEQUENCE [LARGE SCALE GENOMIC DNA]</scope>
    <source>
        <strain evidence="4 5">DSM 7382</strain>
    </source>
</reference>
<evidence type="ECO:0000259" key="3">
    <source>
        <dbReference type="PROSITE" id="PS50966"/>
    </source>
</evidence>
<feature type="region of interest" description="Disordered" evidence="2">
    <location>
        <begin position="875"/>
        <end position="902"/>
    </location>
</feature>
<comment type="caution">
    <text evidence="4">The sequence shown here is derived from an EMBL/GenBank/DDBJ whole genome shotgun (WGS) entry which is preliminary data.</text>
</comment>
<accession>A0AAW0G299</accession>
<feature type="region of interest" description="Disordered" evidence="2">
    <location>
        <begin position="1"/>
        <end position="25"/>
    </location>
</feature>
<dbReference type="GO" id="GO:0008270">
    <property type="term" value="F:zinc ion binding"/>
    <property type="evidence" value="ECO:0007669"/>
    <property type="project" value="UniProtKB-KW"/>
</dbReference>
<organism evidence="4 5">
    <name type="scientific">Cerrena zonata</name>
    <dbReference type="NCBI Taxonomy" id="2478898"/>
    <lineage>
        <taxon>Eukaryota</taxon>
        <taxon>Fungi</taxon>
        <taxon>Dikarya</taxon>
        <taxon>Basidiomycota</taxon>
        <taxon>Agaricomycotina</taxon>
        <taxon>Agaricomycetes</taxon>
        <taxon>Polyporales</taxon>
        <taxon>Cerrenaceae</taxon>
        <taxon>Cerrena</taxon>
    </lineage>
</organism>
<evidence type="ECO:0000256" key="1">
    <source>
        <dbReference type="PROSITE-ProRule" id="PRU00325"/>
    </source>
</evidence>
<evidence type="ECO:0000313" key="5">
    <source>
        <dbReference type="Proteomes" id="UP001385951"/>
    </source>
</evidence>
<keyword evidence="1" id="KW-0863">Zinc-finger</keyword>
<dbReference type="Proteomes" id="UP001385951">
    <property type="component" value="Unassembled WGS sequence"/>
</dbReference>
<proteinExistence type="predicted"/>
<feature type="domain" description="SWIM-type" evidence="3">
    <location>
        <begin position="725"/>
        <end position="760"/>
    </location>
</feature>